<evidence type="ECO:0000313" key="1">
    <source>
        <dbReference type="EMBL" id="CAF4927100.1"/>
    </source>
</evidence>
<dbReference type="Proteomes" id="UP000663880">
    <property type="component" value="Unassembled WGS sequence"/>
</dbReference>
<proteinExistence type="predicted"/>
<dbReference type="InterPro" id="IPR036691">
    <property type="entry name" value="Endo/exonu/phosph_ase_sf"/>
</dbReference>
<organism evidence="1 2">
    <name type="scientific">Pieris macdunnoughi</name>
    <dbReference type="NCBI Taxonomy" id="345717"/>
    <lineage>
        <taxon>Eukaryota</taxon>
        <taxon>Metazoa</taxon>
        <taxon>Ecdysozoa</taxon>
        <taxon>Arthropoda</taxon>
        <taxon>Hexapoda</taxon>
        <taxon>Insecta</taxon>
        <taxon>Pterygota</taxon>
        <taxon>Neoptera</taxon>
        <taxon>Endopterygota</taxon>
        <taxon>Lepidoptera</taxon>
        <taxon>Glossata</taxon>
        <taxon>Ditrysia</taxon>
        <taxon>Papilionoidea</taxon>
        <taxon>Pieridae</taxon>
        <taxon>Pierinae</taxon>
        <taxon>Pieris</taxon>
    </lineage>
</organism>
<name>A0A821WJG1_9NEOP</name>
<accession>A0A821WJG1</accession>
<reference evidence="1" key="1">
    <citation type="submission" date="2021-02" db="EMBL/GenBank/DDBJ databases">
        <authorList>
            <person name="Steward A R."/>
        </authorList>
    </citation>
    <scope>NUCLEOTIDE SEQUENCE</scope>
</reference>
<dbReference type="SUPFAM" id="SSF56219">
    <property type="entry name" value="DNase I-like"/>
    <property type="match status" value="1"/>
</dbReference>
<sequence length="107" mass="11618">MDQSCTSFLQGNLNHCAAAQDLFLQSMVELGVKVAVVSEPYYVAQRSHWKGDTLGLVAVIVSPMGMAITLRERGPGYVMVDWGPCTVVGTYFSLTSRFGISKALLET</sequence>
<protein>
    <submittedName>
        <fullName evidence="1">Uncharacterized protein</fullName>
    </submittedName>
</protein>
<comment type="caution">
    <text evidence="1">The sequence shown here is derived from an EMBL/GenBank/DDBJ whole genome shotgun (WGS) entry which is preliminary data.</text>
</comment>
<dbReference type="AlphaFoldDB" id="A0A821WJG1"/>
<gene>
    <name evidence="1" type="ORF">PMACD_LOCUS13537</name>
</gene>
<dbReference type="OrthoDB" id="7438643at2759"/>
<keyword evidence="2" id="KW-1185">Reference proteome</keyword>
<dbReference type="EMBL" id="CAJOBZ010000061">
    <property type="protein sequence ID" value="CAF4927100.1"/>
    <property type="molecule type" value="Genomic_DNA"/>
</dbReference>
<evidence type="ECO:0000313" key="2">
    <source>
        <dbReference type="Proteomes" id="UP000663880"/>
    </source>
</evidence>